<feature type="domain" description="Gp5/Type VI secretion system Vgr protein OB-fold" evidence="4">
    <location>
        <begin position="448"/>
        <end position="498"/>
    </location>
</feature>
<dbReference type="SUPFAM" id="SSF69255">
    <property type="entry name" value="gp5 N-terminal domain-like"/>
    <property type="match status" value="1"/>
</dbReference>
<evidence type="ECO:0000256" key="2">
    <source>
        <dbReference type="ARBA" id="ARBA00005558"/>
    </source>
</evidence>
<dbReference type="InterPro" id="IPR006533">
    <property type="entry name" value="T6SS_Vgr_RhsGE"/>
</dbReference>
<keyword evidence="3" id="KW-0964">Secreted</keyword>
<evidence type="ECO:0000313" key="6">
    <source>
        <dbReference type="Proteomes" id="UP000310016"/>
    </source>
</evidence>
<protein>
    <submittedName>
        <fullName evidence="5">Type VI secretion system tip protein VgrG</fullName>
    </submittedName>
</protein>
<organism evidence="5 6">
    <name type="scientific">Chitiniphilus eburneus</name>
    <dbReference type="NCBI Taxonomy" id="2571148"/>
    <lineage>
        <taxon>Bacteria</taxon>
        <taxon>Pseudomonadati</taxon>
        <taxon>Pseudomonadota</taxon>
        <taxon>Betaproteobacteria</taxon>
        <taxon>Neisseriales</taxon>
        <taxon>Chitinibacteraceae</taxon>
        <taxon>Chitiniphilus</taxon>
    </lineage>
</organism>
<evidence type="ECO:0000256" key="1">
    <source>
        <dbReference type="ARBA" id="ARBA00004613"/>
    </source>
</evidence>
<proteinExistence type="inferred from homology"/>
<comment type="caution">
    <text evidence="5">The sequence shown here is derived from an EMBL/GenBank/DDBJ whole genome shotgun (WGS) entry which is preliminary data.</text>
</comment>
<evidence type="ECO:0000256" key="3">
    <source>
        <dbReference type="ARBA" id="ARBA00022525"/>
    </source>
</evidence>
<dbReference type="PANTHER" id="PTHR32305">
    <property type="match status" value="1"/>
</dbReference>
<dbReference type="Proteomes" id="UP000310016">
    <property type="component" value="Unassembled WGS sequence"/>
</dbReference>
<dbReference type="Pfam" id="PF04717">
    <property type="entry name" value="Phage_base_V"/>
    <property type="match status" value="1"/>
</dbReference>
<comment type="subcellular location">
    <subcellularLocation>
        <location evidence="1">Secreted</location>
    </subcellularLocation>
</comment>
<dbReference type="Gene3D" id="3.55.50.10">
    <property type="entry name" value="Baseplate protein-like domains"/>
    <property type="match status" value="1"/>
</dbReference>
<dbReference type="Gene3D" id="2.30.110.50">
    <property type="match status" value="1"/>
</dbReference>
<evidence type="ECO:0000259" key="4">
    <source>
        <dbReference type="Pfam" id="PF04717"/>
    </source>
</evidence>
<dbReference type="Gene3D" id="2.40.50.230">
    <property type="entry name" value="Gp5 N-terminal domain"/>
    <property type="match status" value="1"/>
</dbReference>
<dbReference type="InterPro" id="IPR006531">
    <property type="entry name" value="Gp5/Vgr_OB"/>
</dbReference>
<dbReference type="SUPFAM" id="SSF69279">
    <property type="entry name" value="Phage tail proteins"/>
    <property type="match status" value="2"/>
</dbReference>
<dbReference type="PANTHER" id="PTHR32305:SF15">
    <property type="entry name" value="PROTEIN RHSA-RELATED"/>
    <property type="match status" value="1"/>
</dbReference>
<dbReference type="NCBIfam" id="TIGR03361">
    <property type="entry name" value="VI_Rhs_Vgr"/>
    <property type="match status" value="1"/>
</dbReference>
<gene>
    <name evidence="5" type="primary">tssI</name>
    <name evidence="5" type="ORF">FAZ21_20015</name>
</gene>
<dbReference type="AlphaFoldDB" id="A0A4U0P2U6"/>
<dbReference type="NCBIfam" id="TIGR01646">
    <property type="entry name" value="vgr_GE"/>
    <property type="match status" value="1"/>
</dbReference>
<name>A0A4U0P2U6_9NEIS</name>
<dbReference type="InterPro" id="IPR017847">
    <property type="entry name" value="T6SS_RhsGE_Vgr_subset"/>
</dbReference>
<dbReference type="GO" id="GO:0005576">
    <property type="term" value="C:extracellular region"/>
    <property type="evidence" value="ECO:0007669"/>
    <property type="project" value="UniProtKB-SubCell"/>
</dbReference>
<dbReference type="Pfam" id="PF05954">
    <property type="entry name" value="Phage_GPD"/>
    <property type="match status" value="1"/>
</dbReference>
<reference evidence="5 6" key="1">
    <citation type="submission" date="2019-04" db="EMBL/GenBank/DDBJ databases">
        <title>Chitiniphilus eburnea sp. nov., a novel chitinolytic bacterium isolated from aquaculture sludge.</title>
        <authorList>
            <person name="Sheng M."/>
        </authorList>
    </citation>
    <scope>NUCLEOTIDE SEQUENCE [LARGE SCALE GENOMIC DNA]</scope>
    <source>
        <strain evidence="5 6">HX-2-15</strain>
    </source>
</reference>
<evidence type="ECO:0000313" key="5">
    <source>
        <dbReference type="EMBL" id="TJZ61641.1"/>
    </source>
</evidence>
<comment type="similarity">
    <text evidence="2">Belongs to the VgrG protein family.</text>
</comment>
<sequence>MLASFASAFTQDQRLLTLHLGDGASDGAQLLPQSVTGDEALSQPYRYQLECLSPDVGLPLKSLLGLPVQLGILTADGEEVVRCGVVTAAQALPADGGFARYGLSIEPPLVLLAHRRSSRVFQDVSVVEIVQAVLDEHIAGNPVFGATFALRFELAGRYPARSYCLQYRESDLDFVSRLLAEEGLAYRFEHAAGDTPTVTLVVFDDPYSLPQARQGRIRFHRADATEAEDSLTDWTSTRQLGPSQVALASFDYQPVVTQQAAEASGIDQGAGGAQAESSLGYYDPQSLYYAADGEQLGHYAQLRQQAFDRRKKSFAGGGTVRGIQVGEWFQLADHPLHDGDAPEQREFVASQLRFTAHNNLPGDLLKLLARGQDTPQPFTVQLAAQRRGVPLHPDYADSQYAKPTARGIQTATVVGPAGEEIHTDQYGRIKVQFHWQRSQEHPAFGANLDDRSSCWIRVVQPSAGAAWGHQFIPRVGQEVIVAYLENDIDRPVVTGVVYNGSHPPPAFSGA</sequence>
<dbReference type="EMBL" id="SUMF01000077">
    <property type="protein sequence ID" value="TJZ61641.1"/>
    <property type="molecule type" value="Genomic_DNA"/>
</dbReference>
<dbReference type="Gene3D" id="4.10.220.110">
    <property type="match status" value="1"/>
</dbReference>
<accession>A0A4U0P2U6</accession>
<feature type="non-terminal residue" evidence="5">
    <location>
        <position position="510"/>
    </location>
</feature>
<dbReference type="InterPro" id="IPR050708">
    <property type="entry name" value="T6SS_VgrG/RHS"/>
</dbReference>
<dbReference type="OrthoDB" id="8572364at2"/>
<dbReference type="InterPro" id="IPR037026">
    <property type="entry name" value="Vgr_OB-fold_dom_sf"/>
</dbReference>
<keyword evidence="6" id="KW-1185">Reference proteome</keyword>